<reference evidence="6" key="1">
    <citation type="submission" date="2018-04" db="EMBL/GenBank/DDBJ databases">
        <title>Transcriptome of Schizaphis graminum biotype I.</title>
        <authorList>
            <person name="Scully E.D."/>
            <person name="Geib S.M."/>
            <person name="Palmer N.A."/>
            <person name="Koch K."/>
            <person name="Bradshaw J."/>
            <person name="Heng-Moss T."/>
            <person name="Sarath G."/>
        </authorList>
    </citation>
    <scope>NUCLEOTIDE SEQUENCE</scope>
</reference>
<comment type="similarity">
    <text evidence="1">Belongs to the peptidase S28 family.</text>
</comment>
<accession>A0A2S2NV87</accession>
<evidence type="ECO:0000313" key="6">
    <source>
        <dbReference type="EMBL" id="MBY20962.1"/>
    </source>
</evidence>
<evidence type="ECO:0000256" key="5">
    <source>
        <dbReference type="ARBA" id="ARBA00023180"/>
    </source>
</evidence>
<dbReference type="GO" id="GO:0008239">
    <property type="term" value="F:dipeptidyl-peptidase activity"/>
    <property type="evidence" value="ECO:0007669"/>
    <property type="project" value="TreeGrafter"/>
</dbReference>
<evidence type="ECO:0000256" key="3">
    <source>
        <dbReference type="ARBA" id="ARBA00022729"/>
    </source>
</evidence>
<dbReference type="InterPro" id="IPR008758">
    <property type="entry name" value="Peptidase_S28"/>
</dbReference>
<dbReference type="EMBL" id="GGMR01008343">
    <property type="protein sequence ID" value="MBY20962.1"/>
    <property type="molecule type" value="Transcribed_RNA"/>
</dbReference>
<dbReference type="GO" id="GO:0070008">
    <property type="term" value="F:serine-type exopeptidase activity"/>
    <property type="evidence" value="ECO:0007669"/>
    <property type="project" value="InterPro"/>
</dbReference>
<keyword evidence="4" id="KW-0378">Hydrolase</keyword>
<dbReference type="Gene3D" id="3.40.50.1820">
    <property type="entry name" value="alpha/beta hydrolase"/>
    <property type="match status" value="1"/>
</dbReference>
<protein>
    <submittedName>
        <fullName evidence="6">Putative serine protease K12H4.7</fullName>
    </submittedName>
</protein>
<keyword evidence="2 6" id="KW-0645">Protease</keyword>
<organism evidence="6">
    <name type="scientific">Schizaphis graminum</name>
    <name type="common">Green bug aphid</name>
    <dbReference type="NCBI Taxonomy" id="13262"/>
    <lineage>
        <taxon>Eukaryota</taxon>
        <taxon>Metazoa</taxon>
        <taxon>Ecdysozoa</taxon>
        <taxon>Arthropoda</taxon>
        <taxon>Hexapoda</taxon>
        <taxon>Insecta</taxon>
        <taxon>Pterygota</taxon>
        <taxon>Neoptera</taxon>
        <taxon>Paraneoptera</taxon>
        <taxon>Hemiptera</taxon>
        <taxon>Sternorrhyncha</taxon>
        <taxon>Aphidomorpha</taxon>
        <taxon>Aphidoidea</taxon>
        <taxon>Aphididae</taxon>
        <taxon>Aphidini</taxon>
        <taxon>Schizaphis</taxon>
    </lineage>
</organism>
<dbReference type="GO" id="GO:0006508">
    <property type="term" value="P:proteolysis"/>
    <property type="evidence" value="ECO:0007669"/>
    <property type="project" value="UniProtKB-KW"/>
</dbReference>
<dbReference type="PANTHER" id="PTHR11010">
    <property type="entry name" value="PROTEASE S28 PRO-X CARBOXYPEPTIDASE-RELATED"/>
    <property type="match status" value="1"/>
</dbReference>
<sequence>MIDNQIKTSIGAKIIENKFKLCDPLNINTKNDVENLFETLAGNFAEIVQYNKDNRLYENPERSLVTLETLCDIMVNKTIITALDRYADVNNKLLSINNLNCTEHVYKKMIDSYLNTSWNSDSAAGGRQWTYQTCTEFGFFQTSNQDDHVFGNQFPASFFIDMCSDIFGKLYNFDILSNGIKRSNIMYGELNIKENRVIYVHGSVDPWHALGITQTKSKNNVAIYIEGTAHCANMYPPSPTDLPQLKHAREMIRAFLNEWLTENDNNSSEVDNIEFKYKV</sequence>
<dbReference type="InterPro" id="IPR029058">
    <property type="entry name" value="AB_hydrolase_fold"/>
</dbReference>
<gene>
    <name evidence="6" type="primary">K12H4.7_1</name>
    <name evidence="6" type="ORF">g.144678</name>
</gene>
<name>A0A2S2NV87_SCHGA</name>
<dbReference type="Pfam" id="PF05577">
    <property type="entry name" value="Peptidase_S28"/>
    <property type="match status" value="1"/>
</dbReference>
<evidence type="ECO:0000256" key="1">
    <source>
        <dbReference type="ARBA" id="ARBA00011079"/>
    </source>
</evidence>
<keyword evidence="3" id="KW-0732">Signal</keyword>
<dbReference type="AlphaFoldDB" id="A0A2S2NV87"/>
<dbReference type="PANTHER" id="PTHR11010:SF117">
    <property type="entry name" value="SERINE PROTEASE 16"/>
    <property type="match status" value="1"/>
</dbReference>
<evidence type="ECO:0000256" key="4">
    <source>
        <dbReference type="ARBA" id="ARBA00022801"/>
    </source>
</evidence>
<proteinExistence type="inferred from homology"/>
<evidence type="ECO:0000256" key="2">
    <source>
        <dbReference type="ARBA" id="ARBA00022670"/>
    </source>
</evidence>
<keyword evidence="5" id="KW-0325">Glycoprotein</keyword>
<dbReference type="FunFam" id="1.20.120.980:FF:000003">
    <property type="entry name" value="Serine protease 16"/>
    <property type="match status" value="1"/>
</dbReference>